<reference evidence="10" key="1">
    <citation type="submission" date="2020-11" db="EMBL/GenBank/DDBJ databases">
        <authorList>
            <person name="Tran Van P."/>
        </authorList>
    </citation>
    <scope>NUCLEOTIDE SEQUENCE</scope>
</reference>
<feature type="compositionally biased region" description="Acidic residues" evidence="7">
    <location>
        <begin position="57"/>
        <end position="70"/>
    </location>
</feature>
<evidence type="ECO:0000256" key="1">
    <source>
        <dbReference type="ARBA" id="ARBA00004123"/>
    </source>
</evidence>
<feature type="compositionally biased region" description="Basic and acidic residues" evidence="7">
    <location>
        <begin position="1"/>
        <end position="11"/>
    </location>
</feature>
<accession>A0A7R9QBH2</accession>
<evidence type="ECO:0000313" key="10">
    <source>
        <dbReference type="EMBL" id="CAD7639424.1"/>
    </source>
</evidence>
<dbReference type="OrthoDB" id="343921at2759"/>
<dbReference type="InterPro" id="IPR000980">
    <property type="entry name" value="SH2"/>
</dbReference>
<keyword evidence="11" id="KW-1185">Reference proteome</keyword>
<dbReference type="InterPro" id="IPR055179">
    <property type="entry name" value="Tex-like_central_region"/>
</dbReference>
<dbReference type="Gene3D" id="1.10.10.2740">
    <property type="entry name" value="Spt6, Death-like domain"/>
    <property type="match status" value="1"/>
</dbReference>
<dbReference type="Gene3D" id="3.30.420.140">
    <property type="entry name" value="YqgF/RNase H-like domain"/>
    <property type="match status" value="1"/>
</dbReference>
<dbReference type="Pfam" id="PF14641">
    <property type="entry name" value="HTH_44"/>
    <property type="match status" value="1"/>
</dbReference>
<dbReference type="CDD" id="cd00164">
    <property type="entry name" value="S1_like"/>
    <property type="match status" value="1"/>
</dbReference>
<dbReference type="CDD" id="cd09928">
    <property type="entry name" value="SH2_Cterm_SPT6_like"/>
    <property type="match status" value="1"/>
</dbReference>
<keyword evidence="3 5" id="KW-0804">Transcription</keyword>
<dbReference type="Proteomes" id="UP000728032">
    <property type="component" value="Unassembled WGS sequence"/>
</dbReference>
<dbReference type="SMART" id="SM00732">
    <property type="entry name" value="YqgFc"/>
    <property type="match status" value="1"/>
</dbReference>
<dbReference type="InterPro" id="IPR028088">
    <property type="entry name" value="Spt6_HTH_DNA-bd_dom"/>
</dbReference>
<dbReference type="PIRSF" id="PIRSF036947">
    <property type="entry name" value="Spt6"/>
    <property type="match status" value="1"/>
</dbReference>
<keyword evidence="4 5" id="KW-0539">Nucleus</keyword>
<dbReference type="GO" id="GO:0034728">
    <property type="term" value="P:nucleosome organization"/>
    <property type="evidence" value="ECO:0007669"/>
    <property type="project" value="TreeGrafter"/>
</dbReference>
<dbReference type="PANTHER" id="PTHR10145">
    <property type="entry name" value="TRANSCRIPTION ELONGATION FACTOR SPT6"/>
    <property type="match status" value="1"/>
</dbReference>
<evidence type="ECO:0000256" key="7">
    <source>
        <dbReference type="SAM" id="MobiDB-lite"/>
    </source>
</evidence>
<dbReference type="InterPro" id="IPR041692">
    <property type="entry name" value="HHH_9"/>
</dbReference>
<evidence type="ECO:0000259" key="8">
    <source>
        <dbReference type="PROSITE" id="PS50001"/>
    </source>
</evidence>
<dbReference type="EMBL" id="CAJPVJ010000412">
    <property type="protein sequence ID" value="CAG2162380.1"/>
    <property type="molecule type" value="Genomic_DNA"/>
</dbReference>
<dbReference type="InterPro" id="IPR023319">
    <property type="entry name" value="Tex-like_HTH_dom_sf"/>
</dbReference>
<dbReference type="SMART" id="SM00252">
    <property type="entry name" value="SH2"/>
    <property type="match status" value="1"/>
</dbReference>
<dbReference type="SUPFAM" id="SSF53098">
    <property type="entry name" value="Ribonuclease H-like"/>
    <property type="match status" value="1"/>
</dbReference>
<dbReference type="Pfam" id="PF00575">
    <property type="entry name" value="S1"/>
    <property type="match status" value="1"/>
</dbReference>
<feature type="compositionally biased region" description="Acidic residues" evidence="7">
    <location>
        <begin position="80"/>
        <end position="96"/>
    </location>
</feature>
<dbReference type="Pfam" id="PF14632">
    <property type="entry name" value="SPT6_acidic"/>
    <property type="match status" value="1"/>
</dbReference>
<dbReference type="FunFam" id="1.10.3500.10:FF:000006">
    <property type="entry name" value="Transcription elongation factor spt6"/>
    <property type="match status" value="1"/>
</dbReference>
<feature type="compositionally biased region" description="Polar residues" evidence="7">
    <location>
        <begin position="1645"/>
        <end position="1668"/>
    </location>
</feature>
<dbReference type="Pfam" id="PF14639">
    <property type="entry name" value="YqgF"/>
    <property type="match status" value="1"/>
</dbReference>
<feature type="region of interest" description="Disordered" evidence="7">
    <location>
        <begin position="1316"/>
        <end position="1356"/>
    </location>
</feature>
<dbReference type="Pfam" id="PF14633">
    <property type="entry name" value="SH2_2"/>
    <property type="match status" value="1"/>
</dbReference>
<feature type="compositionally biased region" description="Polar residues" evidence="7">
    <location>
        <begin position="1709"/>
        <end position="1729"/>
    </location>
</feature>
<feature type="compositionally biased region" description="Acidic residues" evidence="7">
    <location>
        <begin position="230"/>
        <end position="251"/>
    </location>
</feature>
<dbReference type="Gene3D" id="1.10.10.650">
    <property type="entry name" value="RuvA domain 2-like"/>
    <property type="match status" value="1"/>
</dbReference>
<name>A0A7R9QBH2_9ACAR</name>
<dbReference type="InterPro" id="IPR017072">
    <property type="entry name" value="TF_Spt6"/>
</dbReference>
<dbReference type="SUPFAM" id="SSF47781">
    <property type="entry name" value="RuvA domain 2-like"/>
    <property type="match status" value="2"/>
</dbReference>
<gene>
    <name evidence="10" type="ORF">ONB1V03_LOCUS1975</name>
</gene>
<dbReference type="InterPro" id="IPR042066">
    <property type="entry name" value="Spt6_death-like"/>
</dbReference>
<dbReference type="InterPro" id="IPR010994">
    <property type="entry name" value="RuvA_2-like"/>
</dbReference>
<dbReference type="SUPFAM" id="SSF158832">
    <property type="entry name" value="Tex N-terminal region-like"/>
    <property type="match status" value="1"/>
</dbReference>
<feature type="compositionally biased region" description="Basic residues" evidence="7">
    <location>
        <begin position="103"/>
        <end position="113"/>
    </location>
</feature>
<dbReference type="Pfam" id="PF17674">
    <property type="entry name" value="HHH_9"/>
    <property type="match status" value="1"/>
</dbReference>
<keyword evidence="6" id="KW-0727">SH2 domain</keyword>
<dbReference type="FunFam" id="1.10.10.650:FF:000002">
    <property type="entry name" value="Transcription elongation factor spt6"/>
    <property type="match status" value="1"/>
</dbReference>
<dbReference type="PROSITE" id="PS50126">
    <property type="entry name" value="S1"/>
    <property type="match status" value="1"/>
</dbReference>
<dbReference type="Gene3D" id="1.10.3500.10">
    <property type="entry name" value="Tex N-terminal region-like"/>
    <property type="match status" value="1"/>
</dbReference>
<feature type="compositionally biased region" description="Basic and acidic residues" evidence="7">
    <location>
        <begin position="123"/>
        <end position="135"/>
    </location>
</feature>
<dbReference type="InterPro" id="IPR037027">
    <property type="entry name" value="YqgF/RNaseH-like_dom_sf"/>
</dbReference>
<dbReference type="GO" id="GO:0031491">
    <property type="term" value="F:nucleosome binding"/>
    <property type="evidence" value="ECO:0007669"/>
    <property type="project" value="TreeGrafter"/>
</dbReference>
<feature type="compositionally biased region" description="Gly residues" evidence="7">
    <location>
        <begin position="1631"/>
        <end position="1644"/>
    </location>
</feature>
<dbReference type="GO" id="GO:0140673">
    <property type="term" value="P:transcription elongation-coupled chromatin remodeling"/>
    <property type="evidence" value="ECO:0007669"/>
    <property type="project" value="InterPro"/>
</dbReference>
<proteinExistence type="inferred from homology"/>
<evidence type="ECO:0000313" key="11">
    <source>
        <dbReference type="Proteomes" id="UP000728032"/>
    </source>
</evidence>
<feature type="compositionally biased region" description="Acidic residues" evidence="7">
    <location>
        <begin position="36"/>
        <end position="45"/>
    </location>
</feature>
<feature type="compositionally biased region" description="Basic and acidic residues" evidence="7">
    <location>
        <begin position="1316"/>
        <end position="1349"/>
    </location>
</feature>
<comment type="function">
    <text evidence="5">Histone H3-H4 chaperone that plays a role in maintenance of chromatin structure during RNA polymerase II transcription elongation.</text>
</comment>
<evidence type="ECO:0000256" key="3">
    <source>
        <dbReference type="ARBA" id="ARBA00023163"/>
    </source>
</evidence>
<dbReference type="GO" id="GO:0008023">
    <property type="term" value="C:transcription elongation factor complex"/>
    <property type="evidence" value="ECO:0007669"/>
    <property type="project" value="TreeGrafter"/>
</dbReference>
<dbReference type="InterPro" id="IPR012337">
    <property type="entry name" value="RNaseH-like_sf"/>
</dbReference>
<dbReference type="InterPro" id="IPR032706">
    <property type="entry name" value="Spt6_HHH"/>
</dbReference>
<dbReference type="FunFam" id="1.10.10.2740:FF:000002">
    <property type="entry name" value="Transcription elongation factor Spt6"/>
    <property type="match status" value="1"/>
</dbReference>
<feature type="domain" description="SH2" evidence="8">
    <location>
        <begin position="1357"/>
        <end position="1448"/>
    </location>
</feature>
<dbReference type="InterPro" id="IPR028231">
    <property type="entry name" value="Spt6_YqgF"/>
</dbReference>
<evidence type="ECO:0000256" key="2">
    <source>
        <dbReference type="ARBA" id="ARBA00009253"/>
    </source>
</evidence>
<feature type="compositionally biased region" description="Acidic residues" evidence="7">
    <location>
        <begin position="177"/>
        <end position="190"/>
    </location>
</feature>
<protein>
    <recommendedName>
        <fullName evidence="12">Transcription elongation factor spt6</fullName>
    </recommendedName>
</protein>
<dbReference type="PROSITE" id="PS50001">
    <property type="entry name" value="SH2"/>
    <property type="match status" value="1"/>
</dbReference>
<evidence type="ECO:0000259" key="9">
    <source>
        <dbReference type="PROSITE" id="PS50126"/>
    </source>
</evidence>
<dbReference type="InterPro" id="IPR035018">
    <property type="entry name" value="Spt6_SH2_C"/>
</dbReference>
<dbReference type="InterPro" id="IPR035019">
    <property type="entry name" value="Spt6_SH2_N"/>
</dbReference>
<feature type="compositionally biased region" description="Basic and acidic residues" evidence="7">
    <location>
        <begin position="153"/>
        <end position="176"/>
    </location>
</feature>
<dbReference type="InterPro" id="IPR003029">
    <property type="entry name" value="S1_domain"/>
</dbReference>
<dbReference type="InterPro" id="IPR035420">
    <property type="entry name" value="Spt6_SH2"/>
</dbReference>
<feature type="region of interest" description="Disordered" evidence="7">
    <location>
        <begin position="230"/>
        <end position="264"/>
    </location>
</feature>
<dbReference type="InterPro" id="IPR023323">
    <property type="entry name" value="Tex-like_dom_sf"/>
</dbReference>
<comment type="similarity">
    <text evidence="2 5">Belongs to the SPT6 family.</text>
</comment>
<feature type="region of interest" description="Disordered" evidence="7">
    <location>
        <begin position="1"/>
        <end position="207"/>
    </location>
</feature>
<evidence type="ECO:0000256" key="5">
    <source>
        <dbReference type="PIRNR" id="PIRNR036947"/>
    </source>
</evidence>
<dbReference type="Gene3D" id="2.40.50.140">
    <property type="entry name" value="Nucleic acid-binding proteins"/>
    <property type="match status" value="1"/>
</dbReference>
<feature type="compositionally biased region" description="Low complexity" evidence="7">
    <location>
        <begin position="1613"/>
        <end position="1630"/>
    </location>
</feature>
<feature type="domain" description="S1 motif" evidence="9">
    <location>
        <begin position="1238"/>
        <end position="1293"/>
    </location>
</feature>
<dbReference type="PANTHER" id="PTHR10145:SF6">
    <property type="entry name" value="TRANSCRIPTION ELONGATION FACTOR SPT6"/>
    <property type="match status" value="1"/>
</dbReference>
<dbReference type="SUPFAM" id="SSF55550">
    <property type="entry name" value="SH2 domain"/>
    <property type="match status" value="1"/>
</dbReference>
<evidence type="ECO:0000256" key="6">
    <source>
        <dbReference type="PROSITE-ProRule" id="PRU00191"/>
    </source>
</evidence>
<dbReference type="InterPro" id="IPR036860">
    <property type="entry name" value="SH2_dom_sf"/>
</dbReference>
<dbReference type="Gene3D" id="3.30.505.10">
    <property type="entry name" value="SH2 domain"/>
    <property type="match status" value="2"/>
</dbReference>
<feature type="compositionally biased region" description="Basic and acidic residues" evidence="7">
    <location>
        <begin position="46"/>
        <end position="56"/>
    </location>
</feature>
<dbReference type="InterPro" id="IPR012340">
    <property type="entry name" value="NA-bd_OB-fold"/>
</dbReference>
<dbReference type="InterPro" id="IPR006641">
    <property type="entry name" value="YqgF/RNaseH-like_dom"/>
</dbReference>
<feature type="compositionally biased region" description="Polar residues" evidence="7">
    <location>
        <begin position="1677"/>
        <end position="1691"/>
    </location>
</feature>
<dbReference type="Gene3D" id="1.10.150.850">
    <property type="entry name" value="Spt6, helix-hairpin-helix domain"/>
    <property type="match status" value="1"/>
</dbReference>
<organism evidence="10">
    <name type="scientific">Oppiella nova</name>
    <dbReference type="NCBI Taxonomy" id="334625"/>
    <lineage>
        <taxon>Eukaryota</taxon>
        <taxon>Metazoa</taxon>
        <taxon>Ecdysozoa</taxon>
        <taxon>Arthropoda</taxon>
        <taxon>Chelicerata</taxon>
        <taxon>Arachnida</taxon>
        <taxon>Acari</taxon>
        <taxon>Acariformes</taxon>
        <taxon>Sarcoptiformes</taxon>
        <taxon>Oribatida</taxon>
        <taxon>Brachypylina</taxon>
        <taxon>Oppioidea</taxon>
        <taxon>Oppiidae</taxon>
        <taxon>Oppiella</taxon>
    </lineage>
</organism>
<sequence length="1742" mass="201494">MADQFFDREAELSNGSEDEEVRNDVRNKKKSRNFEDSEEEEEDDEDRLKEEMKDLINDDDEEEPEESDEEVTGRKRQREDDDLEEDLEDDDYDLIEENLGRRIERKKKFRRVQRLSDDEDEERPVANELNDREAIANELFDNDDDTDRQPTAVRRDRSDREAIDDRFAELSGSEHSDDSDEDNFIVDDDDRPIRPAVRKPKSHRFTDEALQQAQDIFGVDFDFEEIQNFDESGDYDEEGEEEMDEYEEGDGDATQRSERKKTRKRRGARKSIFEIYEPSELERSHLTKVDNDIRNADIPERFQLRAVPVSPCDEQELMDEAEWIHLNAFFTPTISIQDDSGEGRNEPIGGSKPKTAVLKIREALRFIRNELLEVPFITHYRKEYVEPDLTVNDLWIIYKFDEKWCQLQARKVNLNQLFRNMQIYQTEQLMKDNDEVLPEGIRLINDEDINRVNSVTNFEELRDCWVHFQLYYSSEVPNMKKDLLRKERQRRLEEIGTDEDAEKILAEEEEQMNAKLSSMRLAQRKDTYTICKEANIIGLVTKFGLTPDQFGENLRDNYQRHDVEQYPMEPLEAAHDYVCHRFPAPDKVLQAANFMVAKQISCDPIVRKSMRQIFFDRAHLHARPTKKGIKEIDENHPCFIHKYLVNKPIKTFGGDQFLQLMVAKSEGLMEFEITIDQLDITSGLQQPVPKAKYFDEIRQLYYRDEFSINVQQWNAQRAGALEIALNKFLYPSFEKELKTKLMTEAQDGIVKKCVNRLSSWLRVAPYQLSPDIQLDDDEDFDTREGIRVLGLAFVPTNDDASFAAIIDGDGEVTDYLKLEYFMLRKYEWQSEQEKHLKEKDYEKLKKFILNKKPHVIGVGCDTIITRYVIEDIKAIITDLNETEQFPMIAVEFVDNEVSNVYMNSKKALLDFHNYPPHLRRAISIARRLQDPLIEFSQLCTADEEILCIKYHALQEHIPKDDLLNSLYLEFVNRVNEVGVDINRAIVHPHTSQLVQFIGGLGPRKGAYLIRTLKKQQTPLLENRTQLVQNCNIGKVVFINCAGFIRIDTASLTDSGTDTYIEVLDSTRVHPEAYEWARKMAVDALEYDEDNDTNPAQALEEIIENPEKLKDLDLDAFAEELTRQGMGLKTITLYDIRAELSNRYKDQRLQFQSANPEEIFQMLTGETPESFYNGKLVMGRVVKVARRKPLSEQLDQANPVRNDETGLWKCPFCNKSDFPELSEVWNHFDAGACPGQAIGIQVKLDNGLQGLIQTRLISDKEVIDPLERVQIGQTIHCRILKILVEKFSVDLTCRTSDLLDNSYQFKPQRDHNFYYEAETKDQNTEEQHKKRQSRREDVGHTKDQNTEEQHKKRQSRQTYVKRIIVHPAFHNIDYKQAEKMLATLDQGEAIIRPSSKANDHLTLTWKVHSGVHQHIDIREEGKDNAFSLGHELYINNESYEDLDEIIARYVQPMASYARDLTNYKTFKESEGKREELDRMLMEEKKKAPSRIPYFVTASKEYPGKFLLSYQPNMKSFHEYITITPDGYRYRQQPFRSVSQLFKWFKLHFNDRSTFPRTPVATPSVVRTPAGSSSFINSTGTPNIDPQAIQRAAASMPTHVFNALSQVAGQTPSFGGAAQQFGSGSHSSSMGPPFGGHSRGFYGQSGGSQATPIMTPNMTTPRNYQANTPGSMPPPANIPSHQRPGSRSGQQWGSIAEGWNQKPKVKDRTPLYNTPGASSQMSISPNTNTPNVRGDQTPLVDEWN</sequence>
<dbReference type="InterPro" id="IPR028083">
    <property type="entry name" value="Spt6_acidic_N_dom"/>
</dbReference>
<dbReference type="Pfam" id="PF14635">
    <property type="entry name" value="HHH_7"/>
    <property type="match status" value="1"/>
</dbReference>
<evidence type="ECO:0000256" key="4">
    <source>
        <dbReference type="ARBA" id="ARBA00023242"/>
    </source>
</evidence>
<dbReference type="SUPFAM" id="SSF50249">
    <property type="entry name" value="Nucleic acid-binding proteins"/>
    <property type="match status" value="1"/>
</dbReference>
<feature type="region of interest" description="Disordered" evidence="7">
    <location>
        <begin position="1613"/>
        <end position="1742"/>
    </location>
</feature>
<dbReference type="FunFam" id="3.30.420.140:FF:000004">
    <property type="entry name" value="Transcription elongation factor spt6"/>
    <property type="match status" value="1"/>
</dbReference>
<dbReference type="FunFam" id="3.30.505.10:FF:000030">
    <property type="entry name" value="Transcription elongation factor spt6"/>
    <property type="match status" value="1"/>
</dbReference>
<dbReference type="Pfam" id="PF22706">
    <property type="entry name" value="Tex_central_region"/>
    <property type="match status" value="1"/>
</dbReference>
<dbReference type="GO" id="GO:0003677">
    <property type="term" value="F:DNA binding"/>
    <property type="evidence" value="ECO:0007669"/>
    <property type="project" value="InterPro"/>
</dbReference>
<dbReference type="EMBL" id="OC915237">
    <property type="protein sequence ID" value="CAD7639424.1"/>
    <property type="molecule type" value="Genomic_DNA"/>
</dbReference>
<dbReference type="GO" id="GO:0042393">
    <property type="term" value="F:histone binding"/>
    <property type="evidence" value="ECO:0007669"/>
    <property type="project" value="TreeGrafter"/>
</dbReference>
<dbReference type="CDD" id="cd09918">
    <property type="entry name" value="SH2_Nterm_SPT6_like"/>
    <property type="match status" value="1"/>
</dbReference>
<comment type="subcellular location">
    <subcellularLocation>
        <location evidence="1 5">Nucleus</location>
    </subcellularLocation>
</comment>
<evidence type="ECO:0008006" key="12">
    <source>
        <dbReference type="Google" id="ProtNLM"/>
    </source>
</evidence>